<evidence type="ECO:0000313" key="1">
    <source>
        <dbReference type="EMBL" id="POH73350.1"/>
    </source>
</evidence>
<gene>
    <name evidence="1" type="ORF">CVS27_10555</name>
</gene>
<dbReference type="EMBL" id="PPXC01000007">
    <property type="protein sequence ID" value="POH73350.1"/>
    <property type="molecule type" value="Genomic_DNA"/>
</dbReference>
<sequence>MIHMSQKLSHGDIQQVVKSLDESKTVNMDVSIRQLVESVAGVVSNKGDELSLHILCCNEYFLVTGIVAPQLEEVRGQADSVREALSE</sequence>
<dbReference type="AlphaFoldDB" id="A0A2S3ZVX9"/>
<proteinExistence type="predicted"/>
<name>A0A2S3ZVX9_ARTGL</name>
<accession>A0A2S3ZVX9</accession>
<protein>
    <submittedName>
        <fullName evidence="1">Uncharacterized protein</fullName>
    </submittedName>
</protein>
<organism evidence="1 2">
    <name type="scientific">Arthrobacter glacialis</name>
    <dbReference type="NCBI Taxonomy" id="1664"/>
    <lineage>
        <taxon>Bacteria</taxon>
        <taxon>Bacillati</taxon>
        <taxon>Actinomycetota</taxon>
        <taxon>Actinomycetes</taxon>
        <taxon>Micrococcales</taxon>
        <taxon>Micrococcaceae</taxon>
        <taxon>Arthrobacter</taxon>
    </lineage>
</organism>
<reference evidence="1 2" key="1">
    <citation type="submission" date="2018-01" db="EMBL/GenBank/DDBJ databases">
        <title>Arthrobacter sp. nov., from glaciers in China.</title>
        <authorList>
            <person name="Liu Q."/>
            <person name="Xin Y.-H."/>
        </authorList>
    </citation>
    <scope>NUCLEOTIDE SEQUENCE [LARGE SCALE GENOMIC DNA]</scope>
    <source>
        <strain evidence="1 2">HLT2-12-2</strain>
    </source>
</reference>
<dbReference type="Proteomes" id="UP000237061">
    <property type="component" value="Unassembled WGS sequence"/>
</dbReference>
<keyword evidence="2" id="KW-1185">Reference proteome</keyword>
<comment type="caution">
    <text evidence="1">The sequence shown here is derived from an EMBL/GenBank/DDBJ whole genome shotgun (WGS) entry which is preliminary data.</text>
</comment>
<evidence type="ECO:0000313" key="2">
    <source>
        <dbReference type="Proteomes" id="UP000237061"/>
    </source>
</evidence>